<dbReference type="Gene3D" id="1.10.10.2830">
    <property type="match status" value="1"/>
</dbReference>
<dbReference type="GO" id="GO:0003677">
    <property type="term" value="F:DNA binding"/>
    <property type="evidence" value="ECO:0007669"/>
    <property type="project" value="UniProtKB-KW"/>
</dbReference>
<evidence type="ECO:0000256" key="3">
    <source>
        <dbReference type="ARBA" id="ARBA00023125"/>
    </source>
</evidence>
<dbReference type="GO" id="GO:0045881">
    <property type="term" value="P:positive regulation of sporulation resulting in formation of a cellular spore"/>
    <property type="evidence" value="ECO:0007669"/>
    <property type="project" value="TreeGrafter"/>
</dbReference>
<dbReference type="Pfam" id="PF23552">
    <property type="entry name" value="ParB_C"/>
    <property type="match status" value="1"/>
</dbReference>
<keyword evidence="6" id="KW-1185">Reference proteome</keyword>
<dbReference type="AlphaFoldDB" id="A0A347ZSD3"/>
<evidence type="ECO:0000256" key="1">
    <source>
        <dbReference type="ARBA" id="ARBA00006295"/>
    </source>
</evidence>
<sequence>MARRGLGKGLDALIPVEAAVEPTSGAQQIPVDLIKPNPSQPRLEMDDVKLEELSNSIREHGIIQPLILTREPNQEEYILIAGERRLRAAKLAGLESVPAIVRQVSDQERLELALIENIQRENLTPLESAEAYQQLNDEFGLSHDQIAEQVGKSRTAVTNTIRLLKLPEAIRAAIGSGKISEGHGRALLSLNNEKAQLAAFQTIVSHELNVRQAEELVRKLAGEKPAVEQSKPSKDPEVKEIENNLRSILGTKVTLNHGKKGGTLVIHYYSDEELETLIQRFNQ</sequence>
<dbReference type="OrthoDB" id="9802051at2"/>
<dbReference type="InterPro" id="IPR041468">
    <property type="entry name" value="HTH_ParB/Spo0J"/>
</dbReference>
<proteinExistence type="inferred from homology"/>
<dbReference type="NCBIfam" id="TIGR00180">
    <property type="entry name" value="parB_part"/>
    <property type="match status" value="1"/>
</dbReference>
<evidence type="ECO:0000256" key="2">
    <source>
        <dbReference type="ARBA" id="ARBA00022829"/>
    </source>
</evidence>
<accession>A0A347ZSD3</accession>
<dbReference type="Pfam" id="PF02195">
    <property type="entry name" value="ParB_N"/>
    <property type="match status" value="1"/>
</dbReference>
<dbReference type="EMBL" id="QUMS01000001">
    <property type="protein sequence ID" value="REG11221.1"/>
    <property type="molecule type" value="Genomic_DNA"/>
</dbReference>
<dbReference type="CDD" id="cd16393">
    <property type="entry name" value="SPO0J_N"/>
    <property type="match status" value="1"/>
</dbReference>
<keyword evidence="3" id="KW-0238">DNA-binding</keyword>
<dbReference type="GO" id="GO:0007059">
    <property type="term" value="P:chromosome segregation"/>
    <property type="evidence" value="ECO:0007669"/>
    <property type="project" value="UniProtKB-KW"/>
</dbReference>
<evidence type="ECO:0000313" key="5">
    <source>
        <dbReference type="EMBL" id="REG11221.1"/>
    </source>
</evidence>
<evidence type="ECO:0000259" key="4">
    <source>
        <dbReference type="SMART" id="SM00470"/>
    </source>
</evidence>
<dbReference type="Proteomes" id="UP000256388">
    <property type="component" value="Unassembled WGS sequence"/>
</dbReference>
<dbReference type="GO" id="GO:0005694">
    <property type="term" value="C:chromosome"/>
    <property type="evidence" value="ECO:0007669"/>
    <property type="project" value="TreeGrafter"/>
</dbReference>
<dbReference type="InterPro" id="IPR003115">
    <property type="entry name" value="ParB_N"/>
</dbReference>
<feature type="domain" description="ParB-like N-terminal" evidence="4">
    <location>
        <begin position="27"/>
        <end position="118"/>
    </location>
</feature>
<keyword evidence="2" id="KW-0159">Chromosome partition</keyword>
<dbReference type="PANTHER" id="PTHR33375">
    <property type="entry name" value="CHROMOSOME-PARTITIONING PROTEIN PARB-RELATED"/>
    <property type="match status" value="1"/>
</dbReference>
<dbReference type="Pfam" id="PF17762">
    <property type="entry name" value="HTH_ParB"/>
    <property type="match status" value="1"/>
</dbReference>
<dbReference type="RefSeq" id="WP_116224356.1">
    <property type="nucleotide sequence ID" value="NZ_AP018437.1"/>
</dbReference>
<dbReference type="InterPro" id="IPR050336">
    <property type="entry name" value="Chromosome_partition/occlusion"/>
</dbReference>
<dbReference type="SUPFAM" id="SSF109709">
    <property type="entry name" value="KorB DNA-binding domain-like"/>
    <property type="match status" value="1"/>
</dbReference>
<dbReference type="InterPro" id="IPR057240">
    <property type="entry name" value="ParB_dimer_C"/>
</dbReference>
<gene>
    <name evidence="5" type="ORF">DFR64_1098</name>
</gene>
<dbReference type="SMART" id="SM00470">
    <property type="entry name" value="ParB"/>
    <property type="match status" value="1"/>
</dbReference>
<dbReference type="SUPFAM" id="SSF110849">
    <property type="entry name" value="ParB/Sulfiredoxin"/>
    <property type="match status" value="1"/>
</dbReference>
<organism evidence="5 6">
    <name type="scientific">Pelolinea submarina</name>
    <dbReference type="NCBI Taxonomy" id="913107"/>
    <lineage>
        <taxon>Bacteria</taxon>
        <taxon>Bacillati</taxon>
        <taxon>Chloroflexota</taxon>
        <taxon>Anaerolineae</taxon>
        <taxon>Anaerolineales</taxon>
        <taxon>Anaerolineaceae</taxon>
        <taxon>Pelolinea</taxon>
    </lineage>
</organism>
<dbReference type="InterPro" id="IPR036086">
    <property type="entry name" value="ParB/Sulfiredoxin_sf"/>
</dbReference>
<dbReference type="FunFam" id="3.90.1530.30:FF:000001">
    <property type="entry name" value="Chromosome partitioning protein ParB"/>
    <property type="match status" value="1"/>
</dbReference>
<protein>
    <submittedName>
        <fullName evidence="5">ParB family chromosome partitioning protein</fullName>
    </submittedName>
</protein>
<reference evidence="5 6" key="1">
    <citation type="submission" date="2018-08" db="EMBL/GenBank/DDBJ databases">
        <title>Genomic Encyclopedia of Type Strains, Phase IV (KMG-IV): sequencing the most valuable type-strain genomes for metagenomic binning, comparative biology and taxonomic classification.</title>
        <authorList>
            <person name="Goeker M."/>
        </authorList>
    </citation>
    <scope>NUCLEOTIDE SEQUENCE [LARGE SCALE GENOMIC DNA]</scope>
    <source>
        <strain evidence="5 6">DSM 23923</strain>
    </source>
</reference>
<comment type="similarity">
    <text evidence="1">Belongs to the ParB family.</text>
</comment>
<name>A0A347ZSD3_9CHLR</name>
<comment type="caution">
    <text evidence="5">The sequence shown here is derived from an EMBL/GenBank/DDBJ whole genome shotgun (WGS) entry which is preliminary data.</text>
</comment>
<evidence type="ECO:0000313" key="6">
    <source>
        <dbReference type="Proteomes" id="UP000256388"/>
    </source>
</evidence>
<dbReference type="FunFam" id="1.10.10.2830:FF:000001">
    <property type="entry name" value="Chromosome partitioning protein ParB"/>
    <property type="match status" value="1"/>
</dbReference>
<dbReference type="PANTHER" id="PTHR33375:SF1">
    <property type="entry name" value="CHROMOSOME-PARTITIONING PROTEIN PARB-RELATED"/>
    <property type="match status" value="1"/>
</dbReference>
<dbReference type="InterPro" id="IPR004437">
    <property type="entry name" value="ParB/RepB/Spo0J"/>
</dbReference>
<dbReference type="Gene3D" id="3.90.1530.30">
    <property type="match status" value="1"/>
</dbReference>